<protein>
    <submittedName>
        <fullName evidence="2">Uncharacterized protein</fullName>
    </submittedName>
</protein>
<reference evidence="2 3" key="1">
    <citation type="submission" date="2020-07" db="EMBL/GenBank/DDBJ databases">
        <title>Genomic Encyclopedia of Type Strains, Phase IV (KMG-V): Genome sequencing to study the core and pangenomes of soil and plant-associated prokaryotes.</title>
        <authorList>
            <person name="Whitman W."/>
        </authorList>
    </citation>
    <scope>NUCLEOTIDE SEQUENCE [LARGE SCALE GENOMIC DNA]</scope>
    <source>
        <strain evidence="2 3">AN3</strain>
    </source>
</reference>
<gene>
    <name evidence="2" type="ORF">FHW16_000872</name>
</gene>
<accession>A0A839EKE3</accession>
<feature type="transmembrane region" description="Helical" evidence="1">
    <location>
        <begin position="12"/>
        <end position="37"/>
    </location>
</feature>
<dbReference type="AlphaFoldDB" id="A0A839EKE3"/>
<evidence type="ECO:0000313" key="2">
    <source>
        <dbReference type="EMBL" id="MBA8877190.1"/>
    </source>
</evidence>
<dbReference type="RefSeq" id="WP_182547890.1">
    <property type="nucleotide sequence ID" value="NZ_JACGXN010000001.1"/>
</dbReference>
<evidence type="ECO:0000256" key="1">
    <source>
        <dbReference type="SAM" id="Phobius"/>
    </source>
</evidence>
<sequence length="103" mass="10877">MPQESRPKRRIVVIVLTIVTIIALLPLFSVLATYAIATPLGCAVDEGSVHPCLVGGIDIGDMLYTMGVLGWLMIPAAPVLLIAVLGWVGLGIAAVAGRMRRSR</sequence>
<keyword evidence="1" id="KW-0812">Transmembrane</keyword>
<dbReference type="EMBL" id="JACGXN010000001">
    <property type="protein sequence ID" value="MBA8877190.1"/>
    <property type="molecule type" value="Genomic_DNA"/>
</dbReference>
<name>A0A839EKE3_9HYPH</name>
<proteinExistence type="predicted"/>
<keyword evidence="1" id="KW-1133">Transmembrane helix</keyword>
<feature type="transmembrane region" description="Helical" evidence="1">
    <location>
        <begin position="71"/>
        <end position="96"/>
    </location>
</feature>
<organism evidence="2 3">
    <name type="scientific">Phyllobacterium myrsinacearum</name>
    <dbReference type="NCBI Taxonomy" id="28101"/>
    <lineage>
        <taxon>Bacteria</taxon>
        <taxon>Pseudomonadati</taxon>
        <taxon>Pseudomonadota</taxon>
        <taxon>Alphaproteobacteria</taxon>
        <taxon>Hyphomicrobiales</taxon>
        <taxon>Phyllobacteriaceae</taxon>
        <taxon>Phyllobacterium</taxon>
    </lineage>
</organism>
<evidence type="ECO:0000313" key="3">
    <source>
        <dbReference type="Proteomes" id="UP000549052"/>
    </source>
</evidence>
<comment type="caution">
    <text evidence="2">The sequence shown here is derived from an EMBL/GenBank/DDBJ whole genome shotgun (WGS) entry which is preliminary data.</text>
</comment>
<dbReference type="Proteomes" id="UP000549052">
    <property type="component" value="Unassembled WGS sequence"/>
</dbReference>
<keyword evidence="1" id="KW-0472">Membrane</keyword>
<keyword evidence="3" id="KW-1185">Reference proteome</keyword>